<dbReference type="AlphaFoldDB" id="A0A3D8QDI0"/>
<reference evidence="3 4" key="1">
    <citation type="journal article" date="2018" name="IMA Fungus">
        <title>IMA Genome-F 9: Draft genome sequence of Annulohypoxylon stygium, Aspergillus mulundensis, Berkeleyomyces basicola (syn. Thielaviopsis basicola), Ceratocystis smalleyi, two Cercospora beticola strains, Coleophoma cylindrospora, Fusarium fracticaudum, Phialophora cf. hyalina, and Morchella septimelata.</title>
        <authorList>
            <person name="Wingfield B.D."/>
            <person name="Bills G.F."/>
            <person name="Dong Y."/>
            <person name="Huang W."/>
            <person name="Nel W.J."/>
            <person name="Swalarsk-Parry B.S."/>
            <person name="Vaghefi N."/>
            <person name="Wilken P.M."/>
            <person name="An Z."/>
            <person name="de Beer Z.W."/>
            <person name="De Vos L."/>
            <person name="Chen L."/>
            <person name="Duong T.A."/>
            <person name="Gao Y."/>
            <person name="Hammerbacher A."/>
            <person name="Kikkert J.R."/>
            <person name="Li Y."/>
            <person name="Li H."/>
            <person name="Li K."/>
            <person name="Li Q."/>
            <person name="Liu X."/>
            <person name="Ma X."/>
            <person name="Naidoo K."/>
            <person name="Pethybridge S.J."/>
            <person name="Sun J."/>
            <person name="Steenkamp E.T."/>
            <person name="van der Nest M.A."/>
            <person name="van Wyk S."/>
            <person name="Wingfield M.J."/>
            <person name="Xiong C."/>
            <person name="Yue Q."/>
            <person name="Zhang X."/>
        </authorList>
    </citation>
    <scope>NUCLEOTIDE SEQUENCE [LARGE SCALE GENOMIC DNA]</scope>
    <source>
        <strain evidence="3 4">BP6252</strain>
    </source>
</reference>
<evidence type="ECO:0000313" key="4">
    <source>
        <dbReference type="Proteomes" id="UP000256645"/>
    </source>
</evidence>
<dbReference type="Pfam" id="PF00248">
    <property type="entry name" value="Aldo_ket_red"/>
    <property type="match status" value="1"/>
</dbReference>
<gene>
    <name evidence="3" type="ORF">BP6252_12972</name>
</gene>
<dbReference type="OrthoDB" id="48988at2759"/>
<dbReference type="InterPro" id="IPR018170">
    <property type="entry name" value="Aldo/ket_reductase_CS"/>
</dbReference>
<evidence type="ECO:0000259" key="2">
    <source>
        <dbReference type="Pfam" id="PF00248"/>
    </source>
</evidence>
<dbReference type="InterPro" id="IPR050523">
    <property type="entry name" value="AKR_Detox_Biosynth"/>
</dbReference>
<evidence type="ECO:0000313" key="3">
    <source>
        <dbReference type="EMBL" id="RDW59885.1"/>
    </source>
</evidence>
<feature type="domain" description="NADP-dependent oxidoreductase" evidence="2">
    <location>
        <begin position="9"/>
        <end position="293"/>
    </location>
</feature>
<accession>A0A3D8QDI0</accession>
<dbReference type="CDD" id="cd19075">
    <property type="entry name" value="AKR_AKR7A1-5"/>
    <property type="match status" value="1"/>
</dbReference>
<sequence length="311" mass="34093">MSASTPTPIFGCATIGYNFTTKESVEELLSIVKNTGIKRLDTAGRYPPSSPGDSERLLGEAGANDLGFQIDTKIMVFTTTAGSLSAENIASSVQRSLERLRLQQLNTLYCHMPDPETPLLEQAKAMNDQYEQGHFKQLGVSNFSVPMIKEFLDICTEHNFVKPSVYQGEYNLLCREHEQELIPFLRANGCTPLGAGFLTGRLTAGIVDNTRFAADNPMSKACKAAYDKPQMHDMIKKLEELLTGSEISMPEAALRWLFYHSMLRGQDSVLLGASKTQQIETNMRQIAKGPLPDAIAVSLGNLWAGVEGGVP</sequence>
<organism evidence="3 4">
    <name type="scientific">Coleophoma cylindrospora</name>
    <dbReference type="NCBI Taxonomy" id="1849047"/>
    <lineage>
        <taxon>Eukaryota</taxon>
        <taxon>Fungi</taxon>
        <taxon>Dikarya</taxon>
        <taxon>Ascomycota</taxon>
        <taxon>Pezizomycotina</taxon>
        <taxon>Leotiomycetes</taxon>
        <taxon>Helotiales</taxon>
        <taxon>Dermateaceae</taxon>
        <taxon>Coleophoma</taxon>
    </lineage>
</organism>
<dbReference type="Proteomes" id="UP000256645">
    <property type="component" value="Unassembled WGS sequence"/>
</dbReference>
<name>A0A3D8QDI0_9HELO</name>
<dbReference type="EMBL" id="PDLM01000016">
    <property type="protein sequence ID" value="RDW59885.1"/>
    <property type="molecule type" value="Genomic_DNA"/>
</dbReference>
<dbReference type="GO" id="GO:0016491">
    <property type="term" value="F:oxidoreductase activity"/>
    <property type="evidence" value="ECO:0007669"/>
    <property type="project" value="UniProtKB-KW"/>
</dbReference>
<comment type="caution">
    <text evidence="3">The sequence shown here is derived from an EMBL/GenBank/DDBJ whole genome shotgun (WGS) entry which is preliminary data.</text>
</comment>
<proteinExistence type="predicted"/>
<dbReference type="PANTHER" id="PTHR43364:SF4">
    <property type="entry name" value="NAD(P)-LINKED OXIDOREDUCTASE SUPERFAMILY PROTEIN"/>
    <property type="match status" value="1"/>
</dbReference>
<dbReference type="STRING" id="1849047.A0A3D8QDI0"/>
<dbReference type="SUPFAM" id="SSF51430">
    <property type="entry name" value="NAD(P)-linked oxidoreductase"/>
    <property type="match status" value="1"/>
</dbReference>
<dbReference type="InterPro" id="IPR023210">
    <property type="entry name" value="NADP_OxRdtase_dom"/>
</dbReference>
<evidence type="ECO:0000256" key="1">
    <source>
        <dbReference type="ARBA" id="ARBA00023002"/>
    </source>
</evidence>
<keyword evidence="1" id="KW-0560">Oxidoreductase</keyword>
<dbReference type="PROSITE" id="PS00062">
    <property type="entry name" value="ALDOKETO_REDUCTASE_2"/>
    <property type="match status" value="1"/>
</dbReference>
<dbReference type="Gene3D" id="3.20.20.100">
    <property type="entry name" value="NADP-dependent oxidoreductase domain"/>
    <property type="match status" value="1"/>
</dbReference>
<dbReference type="InterPro" id="IPR036812">
    <property type="entry name" value="NAD(P)_OxRdtase_dom_sf"/>
</dbReference>
<dbReference type="PANTHER" id="PTHR43364">
    <property type="entry name" value="NADH-SPECIFIC METHYLGLYOXAL REDUCTASE-RELATED"/>
    <property type="match status" value="1"/>
</dbReference>
<protein>
    <recommendedName>
        <fullName evidence="2">NADP-dependent oxidoreductase domain-containing protein</fullName>
    </recommendedName>
</protein>
<keyword evidence="4" id="KW-1185">Reference proteome</keyword>